<dbReference type="InterPro" id="IPR013815">
    <property type="entry name" value="ATP_grasp_subdomain_1"/>
</dbReference>
<feature type="non-terminal residue" evidence="2">
    <location>
        <position position="174"/>
    </location>
</feature>
<dbReference type="GO" id="GO:0005524">
    <property type="term" value="F:ATP binding"/>
    <property type="evidence" value="ECO:0007669"/>
    <property type="project" value="InterPro"/>
</dbReference>
<dbReference type="InterPro" id="IPR002192">
    <property type="entry name" value="PPDK_AMP/ATP-bd"/>
</dbReference>
<evidence type="ECO:0000313" key="3">
    <source>
        <dbReference type="Proteomes" id="UP000034911"/>
    </source>
</evidence>
<name>A0A0G1MX56_9BACT</name>
<sequence length="174" mass="18614">MKNGKAENLGILLTIYGVNVPPFVVLRPGMPETEQIEVIRDFLTKNRGNTVAVRSSADQEDSSGASFAGMYTTKLRVQATEQAIHAAADEVRYSGVEKKEVVAHYAEQRGLVLTESGISVIVQEMIEADMSGVIFSHDLAKADGYYVISVSSGVGETIVGGAANGRLIRIARGI</sequence>
<dbReference type="PANTHER" id="PTHR43615">
    <property type="entry name" value="PHOSPHOENOLPYRUVATE SYNTHASE-RELATED"/>
    <property type="match status" value="1"/>
</dbReference>
<dbReference type="AlphaFoldDB" id="A0A0G1MX56"/>
<dbReference type="SUPFAM" id="SSF56059">
    <property type="entry name" value="Glutathione synthetase ATP-binding domain-like"/>
    <property type="match status" value="1"/>
</dbReference>
<evidence type="ECO:0000313" key="2">
    <source>
        <dbReference type="EMBL" id="KKU12819.1"/>
    </source>
</evidence>
<dbReference type="InterPro" id="IPR051549">
    <property type="entry name" value="PEP_Utilizing_Enz"/>
</dbReference>
<dbReference type="PANTHER" id="PTHR43615:SF1">
    <property type="entry name" value="PPDK_N DOMAIN-CONTAINING PROTEIN"/>
    <property type="match status" value="1"/>
</dbReference>
<feature type="domain" description="Pyruvate phosphate dikinase AMP/ATP-binding" evidence="1">
    <location>
        <begin position="45"/>
        <end position="164"/>
    </location>
</feature>
<protein>
    <submittedName>
        <fullName evidence="2">Phosphoenolpyruvate synthase</fullName>
    </submittedName>
</protein>
<accession>A0A0G1MX56</accession>
<organism evidence="2 3">
    <name type="scientific">Candidatus Magasanikbacteria bacterium GW2011_GWC2_45_8</name>
    <dbReference type="NCBI Taxonomy" id="1619050"/>
    <lineage>
        <taxon>Bacteria</taxon>
        <taxon>Candidatus Magasanikiibacteriota</taxon>
    </lineage>
</organism>
<dbReference type="EMBL" id="LCLH01000040">
    <property type="protein sequence ID" value="KKU12819.1"/>
    <property type="molecule type" value="Genomic_DNA"/>
</dbReference>
<gene>
    <name evidence="2" type="ORF">UX20_C0040G0001</name>
</gene>
<evidence type="ECO:0000259" key="1">
    <source>
        <dbReference type="Pfam" id="PF01326"/>
    </source>
</evidence>
<proteinExistence type="predicted"/>
<comment type="caution">
    <text evidence="2">The sequence shown here is derived from an EMBL/GenBank/DDBJ whole genome shotgun (WGS) entry which is preliminary data.</text>
</comment>
<dbReference type="Pfam" id="PF01326">
    <property type="entry name" value="PPDK_N"/>
    <property type="match status" value="1"/>
</dbReference>
<keyword evidence="2" id="KW-0670">Pyruvate</keyword>
<dbReference type="Gene3D" id="3.30.1490.20">
    <property type="entry name" value="ATP-grasp fold, A domain"/>
    <property type="match status" value="1"/>
</dbReference>
<dbReference type="GO" id="GO:0016301">
    <property type="term" value="F:kinase activity"/>
    <property type="evidence" value="ECO:0007669"/>
    <property type="project" value="InterPro"/>
</dbReference>
<reference evidence="2 3" key="1">
    <citation type="journal article" date="2015" name="Nature">
        <title>rRNA introns, odd ribosomes, and small enigmatic genomes across a large radiation of phyla.</title>
        <authorList>
            <person name="Brown C.T."/>
            <person name="Hug L.A."/>
            <person name="Thomas B.C."/>
            <person name="Sharon I."/>
            <person name="Castelle C.J."/>
            <person name="Singh A."/>
            <person name="Wilkins M.J."/>
            <person name="Williams K.H."/>
            <person name="Banfield J.F."/>
        </authorList>
    </citation>
    <scope>NUCLEOTIDE SEQUENCE [LARGE SCALE GENOMIC DNA]</scope>
</reference>
<dbReference type="Proteomes" id="UP000034911">
    <property type="component" value="Unassembled WGS sequence"/>
</dbReference>
<dbReference type="STRING" id="1619050.UX20_C0040G0001"/>